<organism evidence="7 8">
    <name type="scientific">Desulfofundulus luciae</name>
    <dbReference type="NCBI Taxonomy" id="74702"/>
    <lineage>
        <taxon>Bacteria</taxon>
        <taxon>Bacillati</taxon>
        <taxon>Bacillota</taxon>
        <taxon>Clostridia</taxon>
        <taxon>Eubacteriales</taxon>
        <taxon>Peptococcaceae</taxon>
        <taxon>Desulfofundulus</taxon>
    </lineage>
</organism>
<evidence type="ECO:0000256" key="3">
    <source>
        <dbReference type="ARBA" id="ARBA00022723"/>
    </source>
</evidence>
<protein>
    <recommendedName>
        <fullName evidence="5">Ribonuclease VapC</fullName>
        <shortName evidence="5">RNase VapC</shortName>
        <ecNumber evidence="5">3.1.-.-</ecNumber>
    </recommendedName>
    <alternativeName>
        <fullName evidence="5">Toxin VapC</fullName>
    </alternativeName>
</protein>
<feature type="binding site" evidence="5">
    <location>
        <position position="33"/>
    </location>
    <ligand>
        <name>Mg(2+)</name>
        <dbReference type="ChEBI" id="CHEBI:18420"/>
    </ligand>
</feature>
<evidence type="ECO:0000259" key="6">
    <source>
        <dbReference type="SMART" id="SM00670"/>
    </source>
</evidence>
<gene>
    <name evidence="5" type="primary">vapC</name>
    <name evidence="7" type="ORF">J2Z49_000761</name>
</gene>
<dbReference type="Proteomes" id="UP001225644">
    <property type="component" value="Unassembled WGS sequence"/>
</dbReference>
<evidence type="ECO:0000256" key="4">
    <source>
        <dbReference type="ARBA" id="ARBA00022801"/>
    </source>
</evidence>
<sequence length="171" mass="18933">MERNRPAYLPENGARNMGELAKTLVNFGLVAIDTNIFIYYLQKEEFPACHTVLAAIFHALEKGDFQGVSSVLMLTELLTLPQKLGEEHVAQHYYLLLKNFPNLKLLPVTEEVALRAAGIRGKWGLKTPDALHIATAIEAGAKAFLTNDRSIGKGFPGLQVIYLSDFLPPQN</sequence>
<comment type="function">
    <text evidence="5">Toxic component of a toxin-antitoxin (TA) system. An RNase.</text>
</comment>
<proteinExistence type="inferred from homology"/>
<dbReference type="SMART" id="SM00670">
    <property type="entry name" value="PINc"/>
    <property type="match status" value="1"/>
</dbReference>
<dbReference type="HAMAP" id="MF_00265">
    <property type="entry name" value="VapC_Nob1"/>
    <property type="match status" value="1"/>
</dbReference>
<dbReference type="SUPFAM" id="SSF88723">
    <property type="entry name" value="PIN domain-like"/>
    <property type="match status" value="1"/>
</dbReference>
<feature type="domain" description="PIN" evidence="6">
    <location>
        <begin position="28"/>
        <end position="153"/>
    </location>
</feature>
<keyword evidence="8" id="KW-1185">Reference proteome</keyword>
<dbReference type="EMBL" id="JAUSUX010000004">
    <property type="protein sequence ID" value="MDQ0285657.1"/>
    <property type="molecule type" value="Genomic_DNA"/>
</dbReference>
<evidence type="ECO:0000256" key="2">
    <source>
        <dbReference type="ARBA" id="ARBA00022722"/>
    </source>
</evidence>
<keyword evidence="3 5" id="KW-0479">Metal-binding</keyword>
<name>A0ABU0AYX7_9FIRM</name>
<evidence type="ECO:0000313" key="8">
    <source>
        <dbReference type="Proteomes" id="UP001225644"/>
    </source>
</evidence>
<keyword evidence="5" id="KW-0800">Toxin</keyword>
<keyword evidence="2 5" id="KW-0540">Nuclease</keyword>
<dbReference type="InterPro" id="IPR022907">
    <property type="entry name" value="VapC_family"/>
</dbReference>
<dbReference type="RefSeq" id="WP_307399958.1">
    <property type="nucleotide sequence ID" value="NZ_JAUSUX010000004.1"/>
</dbReference>
<comment type="caution">
    <text evidence="7">The sequence shown here is derived from an EMBL/GenBank/DDBJ whole genome shotgun (WGS) entry which is preliminary data.</text>
</comment>
<keyword evidence="5" id="KW-0460">Magnesium</keyword>
<accession>A0ABU0AYX7</accession>
<dbReference type="Pfam" id="PF01850">
    <property type="entry name" value="PIN"/>
    <property type="match status" value="1"/>
</dbReference>
<feature type="binding site" evidence="5">
    <location>
        <position position="129"/>
    </location>
    <ligand>
        <name>Mg(2+)</name>
        <dbReference type="ChEBI" id="CHEBI:18420"/>
    </ligand>
</feature>
<dbReference type="Gene3D" id="3.40.50.1010">
    <property type="entry name" value="5'-nuclease"/>
    <property type="match status" value="1"/>
</dbReference>
<evidence type="ECO:0000256" key="1">
    <source>
        <dbReference type="ARBA" id="ARBA00022649"/>
    </source>
</evidence>
<keyword evidence="4 5" id="KW-0378">Hydrolase</keyword>
<comment type="similarity">
    <text evidence="5">Belongs to the PINc/VapC protein family.</text>
</comment>
<comment type="cofactor">
    <cofactor evidence="5">
        <name>Mg(2+)</name>
        <dbReference type="ChEBI" id="CHEBI:18420"/>
    </cofactor>
</comment>
<keyword evidence="1 5" id="KW-1277">Toxin-antitoxin system</keyword>
<dbReference type="InterPro" id="IPR002716">
    <property type="entry name" value="PIN_dom"/>
</dbReference>
<reference evidence="7 8" key="1">
    <citation type="submission" date="2023-07" db="EMBL/GenBank/DDBJ databases">
        <title>Genomic Encyclopedia of Type Strains, Phase IV (KMG-IV): sequencing the most valuable type-strain genomes for metagenomic binning, comparative biology and taxonomic classification.</title>
        <authorList>
            <person name="Goeker M."/>
        </authorList>
    </citation>
    <scope>NUCLEOTIDE SEQUENCE [LARGE SCALE GENOMIC DNA]</scope>
    <source>
        <strain evidence="7 8">DSM 12396</strain>
    </source>
</reference>
<dbReference type="InterPro" id="IPR029060">
    <property type="entry name" value="PIN-like_dom_sf"/>
</dbReference>
<evidence type="ECO:0000256" key="5">
    <source>
        <dbReference type="HAMAP-Rule" id="MF_00265"/>
    </source>
</evidence>
<dbReference type="EC" id="3.1.-.-" evidence="5"/>
<evidence type="ECO:0000313" key="7">
    <source>
        <dbReference type="EMBL" id="MDQ0285657.1"/>
    </source>
</evidence>
<dbReference type="CDD" id="cd09854">
    <property type="entry name" value="PIN_VapC-like"/>
    <property type="match status" value="1"/>
</dbReference>